<dbReference type="InterPro" id="IPR000014">
    <property type="entry name" value="PAS"/>
</dbReference>
<dbReference type="PANTHER" id="PTHR44757:SF2">
    <property type="entry name" value="BIOFILM ARCHITECTURE MAINTENANCE PROTEIN MBAA"/>
    <property type="match status" value="1"/>
</dbReference>
<evidence type="ECO:0000259" key="1">
    <source>
        <dbReference type="SMART" id="SM00091"/>
    </source>
</evidence>
<name>F5Y6Y0_LEAAZ</name>
<dbReference type="InterPro" id="IPR013767">
    <property type="entry name" value="PAS_fold"/>
</dbReference>
<reference evidence="3" key="1">
    <citation type="submission" date="2009-12" db="EMBL/GenBank/DDBJ databases">
        <title>Complete sequence of Treponema azotonutricium strain ZAS-9.</title>
        <authorList>
            <person name="Tetu S.G."/>
            <person name="Matson E."/>
            <person name="Ren Q."/>
            <person name="Seshadri R."/>
            <person name="Elbourne L."/>
            <person name="Hassan K.A."/>
            <person name="Durkin A."/>
            <person name="Radune D."/>
            <person name="Mohamoud Y."/>
            <person name="Shay R."/>
            <person name="Jin S."/>
            <person name="Zhang X."/>
            <person name="Lucey K."/>
            <person name="Ballor N.R."/>
            <person name="Ottesen E."/>
            <person name="Rosenthal R."/>
            <person name="Allen A."/>
            <person name="Leadbetter J.R."/>
            <person name="Paulsen I.T."/>
        </authorList>
    </citation>
    <scope>NUCLEOTIDE SEQUENCE [LARGE SCALE GENOMIC DNA]</scope>
    <source>
        <strain evidence="3">ATCC BAA-888 / DSM 13862 / ZAS-9</strain>
    </source>
</reference>
<dbReference type="Gene3D" id="3.30.450.20">
    <property type="entry name" value="PAS domain"/>
    <property type="match status" value="3"/>
</dbReference>
<dbReference type="PANTHER" id="PTHR44757">
    <property type="entry name" value="DIGUANYLATE CYCLASE DGCP"/>
    <property type="match status" value="1"/>
</dbReference>
<protein>
    <submittedName>
        <fullName evidence="2">PAS domain protein</fullName>
    </submittedName>
</protein>
<keyword evidence="3" id="KW-1185">Reference proteome</keyword>
<dbReference type="Proteomes" id="UP000009222">
    <property type="component" value="Chromosome"/>
</dbReference>
<sequence>MHFFKKNDRIIRKIREGDTIGMLFHKSARKDREYFQLLLKNTPNIVIILDGNGLIEFCSDVFIKTVGSEKYKYLQGLHFSELFAFFDSDSTKEIAQKTFEKIQLEKEIAIGHLYIDFSGQGKKCRYLLQSIPLLDDRNVFQGVEVYLLEEAGLLRAEADERVQAMLDATPLACSIRDKDGKVIDCNEEAVRYFGAKSKAELLANINKTNPEFQNDGEASISKQKRYDATVLRTGNLRFPWLHLSLQGEELPADVTLRKVSLKNAAFAAYSRDLREVEASQKRLRETEELLRAMMDAAPMACTIRDADNNILECNQKTAQMLGVSQKADVNSLFKNFTAYPEFQEDGTPSRSRAKAMIDEILEKGYVRYKWIYRTVAGEPFPVEMTGVRIQWREGYRIAVFSRDLREAP</sequence>
<dbReference type="SUPFAM" id="SSF55785">
    <property type="entry name" value="PYP-like sensor domain (PAS domain)"/>
    <property type="match status" value="3"/>
</dbReference>
<gene>
    <name evidence="2" type="ordered locus">TREAZ_3579</name>
</gene>
<dbReference type="eggNOG" id="COG2200">
    <property type="taxonomic scope" value="Bacteria"/>
</dbReference>
<feature type="domain" description="PAS" evidence="1">
    <location>
        <begin position="33"/>
        <end position="100"/>
    </location>
</feature>
<proteinExistence type="predicted"/>
<dbReference type="NCBIfam" id="TIGR00229">
    <property type="entry name" value="sensory_box"/>
    <property type="match status" value="1"/>
</dbReference>
<dbReference type="InParanoid" id="F5Y6Y0"/>
<feature type="domain" description="PAS" evidence="1">
    <location>
        <begin position="160"/>
        <end position="230"/>
    </location>
</feature>
<dbReference type="EMBL" id="CP001841">
    <property type="protein sequence ID" value="AEF82919.1"/>
    <property type="molecule type" value="Genomic_DNA"/>
</dbReference>
<dbReference type="Pfam" id="PF13188">
    <property type="entry name" value="PAS_8"/>
    <property type="match status" value="1"/>
</dbReference>
<accession>F5Y6Y0</accession>
<evidence type="ECO:0000313" key="3">
    <source>
        <dbReference type="Proteomes" id="UP000009222"/>
    </source>
</evidence>
<dbReference type="CDD" id="cd00130">
    <property type="entry name" value="PAS"/>
    <property type="match status" value="1"/>
</dbReference>
<dbReference type="InterPro" id="IPR052155">
    <property type="entry name" value="Biofilm_reg_signaling"/>
</dbReference>
<dbReference type="GO" id="GO:0006355">
    <property type="term" value="P:regulation of DNA-templated transcription"/>
    <property type="evidence" value="ECO:0007669"/>
    <property type="project" value="InterPro"/>
</dbReference>
<dbReference type="STRING" id="545695.TREAZ_3579"/>
<evidence type="ECO:0000313" key="2">
    <source>
        <dbReference type="EMBL" id="AEF82919.1"/>
    </source>
</evidence>
<dbReference type="SMART" id="SM00091">
    <property type="entry name" value="PAS"/>
    <property type="match status" value="3"/>
</dbReference>
<dbReference type="Pfam" id="PF00989">
    <property type="entry name" value="PAS"/>
    <property type="match status" value="2"/>
</dbReference>
<dbReference type="KEGG" id="taz:TREAZ_3579"/>
<dbReference type="AlphaFoldDB" id="F5Y6Y0"/>
<organism evidence="2 3">
    <name type="scientific">Leadbettera azotonutricia (strain ATCC BAA-888 / DSM 13862 / ZAS-9)</name>
    <name type="common">Treponema azotonutricium</name>
    <dbReference type="NCBI Taxonomy" id="545695"/>
    <lineage>
        <taxon>Bacteria</taxon>
        <taxon>Pseudomonadati</taxon>
        <taxon>Spirochaetota</taxon>
        <taxon>Spirochaetia</taxon>
        <taxon>Spirochaetales</taxon>
        <taxon>Breznakiellaceae</taxon>
        <taxon>Leadbettera</taxon>
    </lineage>
</organism>
<dbReference type="HOGENOM" id="CLU_674290_0_0_12"/>
<reference evidence="2 3" key="2">
    <citation type="journal article" date="2011" name="ISME J.">
        <title>RNA-seq reveals cooperative metabolic interactions between two termite-gut spirochete species in co-culture.</title>
        <authorList>
            <person name="Rosenthal A.Z."/>
            <person name="Matson E.G."/>
            <person name="Eldar A."/>
            <person name="Leadbetter J.R."/>
        </authorList>
    </citation>
    <scope>NUCLEOTIDE SEQUENCE [LARGE SCALE GENOMIC DNA]</scope>
    <source>
        <strain evidence="3">ATCC BAA-888 / DSM 13862 / ZAS-9</strain>
    </source>
</reference>
<dbReference type="InterPro" id="IPR035965">
    <property type="entry name" value="PAS-like_dom_sf"/>
</dbReference>
<feature type="domain" description="PAS" evidence="1">
    <location>
        <begin position="288"/>
        <end position="354"/>
    </location>
</feature>